<proteinExistence type="predicted"/>
<sequence>MRAAAGRPPPKQKTHRGTCLGCLKQHLQHKFLPGCRRTHGSRLHLHHPAGLFTHPYPPPLLPKPGKDNIRLQKLLKRSAKKKAAAQASQSAAPFRSSLSPVNEASPDLEHSDHSSTPPKTPETPHSFYSHQPPRFLVKPVKPYQHVASPYPSVRRLDVEQGCPPNCGTTFIYTACSHFSFIPKHPTGYTARSATTSAQNNTPCFNRD</sequence>
<dbReference type="PANTHER" id="PTHR38004:SF1">
    <property type="entry name" value="PROLINE-RICH PROTEIN 33"/>
    <property type="match status" value="1"/>
</dbReference>
<accession>A0AAW0PDU4</accession>
<protein>
    <submittedName>
        <fullName evidence="2">Uncharacterized protein</fullName>
    </submittedName>
</protein>
<keyword evidence="3" id="KW-1185">Reference proteome</keyword>
<organism evidence="2 3">
    <name type="scientific">Mugilogobius chulae</name>
    <name type="common">yellowstripe goby</name>
    <dbReference type="NCBI Taxonomy" id="88201"/>
    <lineage>
        <taxon>Eukaryota</taxon>
        <taxon>Metazoa</taxon>
        <taxon>Chordata</taxon>
        <taxon>Craniata</taxon>
        <taxon>Vertebrata</taxon>
        <taxon>Euteleostomi</taxon>
        <taxon>Actinopterygii</taxon>
        <taxon>Neopterygii</taxon>
        <taxon>Teleostei</taxon>
        <taxon>Neoteleostei</taxon>
        <taxon>Acanthomorphata</taxon>
        <taxon>Gobiaria</taxon>
        <taxon>Gobiiformes</taxon>
        <taxon>Gobioidei</taxon>
        <taxon>Gobiidae</taxon>
        <taxon>Gobionellinae</taxon>
        <taxon>Mugilogobius</taxon>
    </lineage>
</organism>
<name>A0AAW0PDU4_9GOBI</name>
<reference evidence="3" key="1">
    <citation type="submission" date="2024-04" db="EMBL/GenBank/DDBJ databases">
        <title>Salinicola lusitanus LLJ914,a marine bacterium isolated from the Okinawa Trough.</title>
        <authorList>
            <person name="Li J."/>
        </authorList>
    </citation>
    <scope>NUCLEOTIDE SEQUENCE [LARGE SCALE GENOMIC DNA]</scope>
</reference>
<evidence type="ECO:0000313" key="3">
    <source>
        <dbReference type="Proteomes" id="UP001460270"/>
    </source>
</evidence>
<dbReference type="AlphaFoldDB" id="A0AAW0PDU4"/>
<dbReference type="Proteomes" id="UP001460270">
    <property type="component" value="Unassembled WGS sequence"/>
</dbReference>
<dbReference type="PANTHER" id="PTHR38004">
    <property type="entry name" value="PROLINE-RICH PROTEIN 33"/>
    <property type="match status" value="1"/>
</dbReference>
<evidence type="ECO:0000256" key="1">
    <source>
        <dbReference type="SAM" id="MobiDB-lite"/>
    </source>
</evidence>
<gene>
    <name evidence="2" type="ORF">WMY93_012268</name>
</gene>
<comment type="caution">
    <text evidence="2">The sequence shown here is derived from an EMBL/GenBank/DDBJ whole genome shotgun (WGS) entry which is preliminary data.</text>
</comment>
<evidence type="ECO:0000313" key="2">
    <source>
        <dbReference type="EMBL" id="KAK7916507.1"/>
    </source>
</evidence>
<dbReference type="EMBL" id="JBBPFD010000008">
    <property type="protein sequence ID" value="KAK7916507.1"/>
    <property type="molecule type" value="Genomic_DNA"/>
</dbReference>
<feature type="region of interest" description="Disordered" evidence="1">
    <location>
        <begin position="76"/>
        <end position="131"/>
    </location>
</feature>